<feature type="transmembrane region" description="Helical" evidence="1">
    <location>
        <begin position="26"/>
        <end position="47"/>
    </location>
</feature>
<keyword evidence="1" id="KW-1133">Transmembrane helix</keyword>
<dbReference type="EMBL" id="BAABIC010000011">
    <property type="protein sequence ID" value="GAA4693933.1"/>
    <property type="molecule type" value="Genomic_DNA"/>
</dbReference>
<reference evidence="3" key="1">
    <citation type="journal article" date="2019" name="Int. J. Syst. Evol. Microbiol.">
        <title>The Global Catalogue of Microorganisms (GCM) 10K type strain sequencing project: providing services to taxonomists for standard genome sequencing and annotation.</title>
        <authorList>
            <consortium name="The Broad Institute Genomics Platform"/>
            <consortium name="The Broad Institute Genome Sequencing Center for Infectious Disease"/>
            <person name="Wu L."/>
            <person name="Ma J."/>
        </authorList>
    </citation>
    <scope>NUCLEOTIDE SEQUENCE [LARGE SCALE GENOMIC DNA]</scope>
    <source>
        <strain evidence="3">JCM 18055</strain>
    </source>
</reference>
<protein>
    <submittedName>
        <fullName evidence="2">Uncharacterized protein</fullName>
    </submittedName>
</protein>
<name>A0ABP8WU78_9PSEU</name>
<evidence type="ECO:0000313" key="3">
    <source>
        <dbReference type="Proteomes" id="UP001500325"/>
    </source>
</evidence>
<organism evidence="2 3">
    <name type="scientific">Pseudonocardia yuanmonensis</name>
    <dbReference type="NCBI Taxonomy" id="1095914"/>
    <lineage>
        <taxon>Bacteria</taxon>
        <taxon>Bacillati</taxon>
        <taxon>Actinomycetota</taxon>
        <taxon>Actinomycetes</taxon>
        <taxon>Pseudonocardiales</taxon>
        <taxon>Pseudonocardiaceae</taxon>
        <taxon>Pseudonocardia</taxon>
    </lineage>
</organism>
<gene>
    <name evidence="2" type="ORF">GCM10023215_34340</name>
</gene>
<comment type="caution">
    <text evidence="2">The sequence shown here is derived from an EMBL/GenBank/DDBJ whole genome shotgun (WGS) entry which is preliminary data.</text>
</comment>
<keyword evidence="1" id="KW-0472">Membrane</keyword>
<keyword evidence="1" id="KW-0812">Transmembrane</keyword>
<dbReference type="Proteomes" id="UP001500325">
    <property type="component" value="Unassembled WGS sequence"/>
</dbReference>
<proteinExistence type="predicted"/>
<evidence type="ECO:0000313" key="2">
    <source>
        <dbReference type="EMBL" id="GAA4693933.1"/>
    </source>
</evidence>
<sequence>MNIVARRHPPFTRPAQTRRMARDRMLGALLTMALLIATAMTGLWFLLPA</sequence>
<dbReference type="RefSeq" id="WP_345381561.1">
    <property type="nucleotide sequence ID" value="NZ_BAABIC010000011.1"/>
</dbReference>
<evidence type="ECO:0000256" key="1">
    <source>
        <dbReference type="SAM" id="Phobius"/>
    </source>
</evidence>
<keyword evidence="3" id="KW-1185">Reference proteome</keyword>
<accession>A0ABP8WU78</accession>